<protein>
    <recommendedName>
        <fullName evidence="1">Phage terminase large subunit N-terminal domain-containing protein</fullName>
    </recommendedName>
</protein>
<dbReference type="AlphaFoldDB" id="A0A0F9QDC6"/>
<organism evidence="2">
    <name type="scientific">marine sediment metagenome</name>
    <dbReference type="NCBI Taxonomy" id="412755"/>
    <lineage>
        <taxon>unclassified sequences</taxon>
        <taxon>metagenomes</taxon>
        <taxon>ecological metagenomes</taxon>
    </lineage>
</organism>
<proteinExistence type="predicted"/>
<sequence length="406" mass="46189">MTTATVDLIFEPVNESQAGFLRSQAPRLLFSGAFGAGKSIALCAKALQLSLDYPNNFGIIARKVRSTLPQTTLKTFMEKVCPKELIADFNKSEGLVKLVNGSSIFFTGLDDPLKLGSLELGWAGIDEAIETVEDDWKMIEGRLRLPGVPHQIFAATNPGPPTHYLYRMFFTEKRGEVYHASALDNPTLPEDYRQRLMEFEGIYKDRYVYGLWKGLEGLVYSAFDERICLIPRFEIDKSWPIYSGHDFGRVNAAGLFYAESPGTGDFFAFREYWPGSEMSIHDHVQAFKAIAEGRNVLRRVGGNHQEQGERQAYTSEGWIISEPKHSLDKALQIKMVQAMHRLNKIFIFNDLTHYVREKFSFVFKDDKIDQEAKFHLMACERALLSDFVPETVNRGKPRVKTPAWSF</sequence>
<dbReference type="InterPro" id="IPR035412">
    <property type="entry name" value="Terminase_L_N"/>
</dbReference>
<name>A0A0F9QDC6_9ZZZZ</name>
<evidence type="ECO:0000259" key="1">
    <source>
        <dbReference type="Pfam" id="PF04466"/>
    </source>
</evidence>
<comment type="caution">
    <text evidence="2">The sequence shown here is derived from an EMBL/GenBank/DDBJ whole genome shotgun (WGS) entry which is preliminary data.</text>
</comment>
<dbReference type="EMBL" id="LAZR01004160">
    <property type="protein sequence ID" value="KKN11221.1"/>
    <property type="molecule type" value="Genomic_DNA"/>
</dbReference>
<evidence type="ECO:0000313" key="2">
    <source>
        <dbReference type="EMBL" id="KKN11221.1"/>
    </source>
</evidence>
<dbReference type="PANTHER" id="PTHR39184">
    <property type="match status" value="1"/>
</dbReference>
<dbReference type="Gene3D" id="3.30.420.280">
    <property type="match status" value="1"/>
</dbReference>
<reference evidence="2" key="1">
    <citation type="journal article" date="2015" name="Nature">
        <title>Complex archaea that bridge the gap between prokaryotes and eukaryotes.</title>
        <authorList>
            <person name="Spang A."/>
            <person name="Saw J.H."/>
            <person name="Jorgensen S.L."/>
            <person name="Zaremba-Niedzwiedzka K."/>
            <person name="Martijn J."/>
            <person name="Lind A.E."/>
            <person name="van Eijk R."/>
            <person name="Schleper C."/>
            <person name="Guy L."/>
            <person name="Ettema T.J."/>
        </authorList>
    </citation>
    <scope>NUCLEOTIDE SEQUENCE</scope>
</reference>
<accession>A0A0F9QDC6</accession>
<dbReference type="InterPro" id="IPR027417">
    <property type="entry name" value="P-loop_NTPase"/>
</dbReference>
<dbReference type="Gene3D" id="3.40.50.300">
    <property type="entry name" value="P-loop containing nucleotide triphosphate hydrolases"/>
    <property type="match status" value="1"/>
</dbReference>
<dbReference type="PANTHER" id="PTHR39184:SF1">
    <property type="entry name" value="PBSX PHAGE TERMINASE LARGE SUBUNIT"/>
    <property type="match status" value="1"/>
</dbReference>
<gene>
    <name evidence="2" type="ORF">LCGC14_1028790</name>
</gene>
<feature type="domain" description="Phage terminase large subunit N-terminal" evidence="1">
    <location>
        <begin position="31"/>
        <end position="200"/>
    </location>
</feature>
<dbReference type="Pfam" id="PF04466">
    <property type="entry name" value="Terminase_3"/>
    <property type="match status" value="1"/>
</dbReference>
<dbReference type="InterPro" id="IPR052380">
    <property type="entry name" value="Viral_DNA_packaging_terminase"/>
</dbReference>